<evidence type="ECO:0000256" key="3">
    <source>
        <dbReference type="ARBA" id="ARBA00022801"/>
    </source>
</evidence>
<dbReference type="STRING" id="1586287.BBK82_20950"/>
<comment type="similarity">
    <text evidence="1">Belongs to the peptidase S33 family.</text>
</comment>
<dbReference type="PANTHER" id="PTHR43248">
    <property type="entry name" value="2-SUCCINYL-6-HYDROXY-2,4-CYCLOHEXADIENE-1-CARBOXYLATE SYNTHASE"/>
    <property type="match status" value="1"/>
</dbReference>
<dbReference type="InterPro" id="IPR051601">
    <property type="entry name" value="Serine_prot/Carboxylest_S33"/>
</dbReference>
<dbReference type="Gene3D" id="3.40.50.1820">
    <property type="entry name" value="alpha/beta hydrolase"/>
    <property type="match status" value="1"/>
</dbReference>
<name>A0A1B2HKC2_9PSEU</name>
<evidence type="ECO:0000256" key="4">
    <source>
        <dbReference type="SAM" id="SignalP"/>
    </source>
</evidence>
<dbReference type="GO" id="GO:0016787">
    <property type="term" value="F:hydrolase activity"/>
    <property type="evidence" value="ECO:0007669"/>
    <property type="project" value="UniProtKB-KW"/>
</dbReference>
<sequence>MYRTTLAAALAAGLLVAPEAHAHANQRIDWQPCADLTTEGRLECGRITAPMNWNDPHNGKTITIAVSRTRPKNGKAKTTVFTNPGGPGGEGRSLPLLYLNRPKLSENAEIVGIDVRGTGASSNVTCGQFSTSDALDPRDRGKANLDLVYRDMELQARFCQSRSGELGRHVTTEQTVKDLDLLRRVMGREKVSWIGYSGGTWLGAHYAAYFPRTIDRMVLDSSNDVTARFEEVFGDWAMGFERRFRVDFLPWVAKYDHVYHLGKTAEEVRQTYENTRRELAEQPVTLPDGVTYHPATLDFGVLRGSLFSKHSFDAGARKLAELTRALGQAPAQQRNTAQASHPDAVMATTYSILCNDTPFLADRAQLEREAEVNGAKWPLIGYYQVAGPCAFWDRPNVNLKRPTGHGVGPVLMVQAERDPATPIEGARRTHRQLKNSIMLTVEDEGDHTLYGYGNECVDSTVERYLVDGVTPARDLTCRGMSLPEPGHQRK</sequence>
<proteinExistence type="inferred from homology"/>
<evidence type="ECO:0000313" key="7">
    <source>
        <dbReference type="Proteomes" id="UP000093053"/>
    </source>
</evidence>
<dbReference type="Proteomes" id="UP000093053">
    <property type="component" value="Chromosome"/>
</dbReference>
<dbReference type="SUPFAM" id="SSF53474">
    <property type="entry name" value="alpha/beta-Hydrolases"/>
    <property type="match status" value="1"/>
</dbReference>
<dbReference type="OrthoDB" id="4273853at2"/>
<dbReference type="AlphaFoldDB" id="A0A1B2HKC2"/>
<dbReference type="PANTHER" id="PTHR43248:SF29">
    <property type="entry name" value="TRIPEPTIDYL AMINOPEPTIDASE"/>
    <property type="match status" value="1"/>
</dbReference>
<accession>A0A1B2HKC2</accession>
<keyword evidence="7" id="KW-1185">Reference proteome</keyword>
<dbReference type="InterPro" id="IPR029058">
    <property type="entry name" value="AB_hydrolase_fold"/>
</dbReference>
<keyword evidence="3" id="KW-0378">Hydrolase</keyword>
<dbReference type="RefSeq" id="WP_065916519.1">
    <property type="nucleotide sequence ID" value="NZ_CP016793.1"/>
</dbReference>
<dbReference type="InterPro" id="IPR013595">
    <property type="entry name" value="Pept_S33_TAP-like_C"/>
</dbReference>
<evidence type="ECO:0000259" key="5">
    <source>
        <dbReference type="Pfam" id="PF08386"/>
    </source>
</evidence>
<reference evidence="6 7" key="1">
    <citation type="submission" date="2016-07" db="EMBL/GenBank/DDBJ databases">
        <title>Complete genome sequence of the Lentzea guizhouensis DHS C013.</title>
        <authorList>
            <person name="Cao C."/>
        </authorList>
    </citation>
    <scope>NUCLEOTIDE SEQUENCE [LARGE SCALE GENOMIC DNA]</scope>
    <source>
        <strain evidence="6 7">DHS C013</strain>
    </source>
</reference>
<evidence type="ECO:0000256" key="2">
    <source>
        <dbReference type="ARBA" id="ARBA00022729"/>
    </source>
</evidence>
<organism evidence="6 7">
    <name type="scientific">Lentzea guizhouensis</name>
    <dbReference type="NCBI Taxonomy" id="1586287"/>
    <lineage>
        <taxon>Bacteria</taxon>
        <taxon>Bacillati</taxon>
        <taxon>Actinomycetota</taxon>
        <taxon>Actinomycetes</taxon>
        <taxon>Pseudonocardiales</taxon>
        <taxon>Pseudonocardiaceae</taxon>
        <taxon>Lentzea</taxon>
    </lineage>
</organism>
<keyword evidence="2 4" id="KW-0732">Signal</keyword>
<dbReference type="Pfam" id="PF08386">
    <property type="entry name" value="Abhydrolase_4"/>
    <property type="match status" value="1"/>
</dbReference>
<dbReference type="KEGG" id="led:BBK82_20950"/>
<protein>
    <submittedName>
        <fullName evidence="6">Transporter</fullName>
    </submittedName>
</protein>
<feature type="domain" description="Peptidase S33 tripeptidyl aminopeptidase-like C-terminal" evidence="5">
    <location>
        <begin position="379"/>
        <end position="477"/>
    </location>
</feature>
<dbReference type="EMBL" id="CP016793">
    <property type="protein sequence ID" value="ANZ38163.1"/>
    <property type="molecule type" value="Genomic_DNA"/>
</dbReference>
<gene>
    <name evidence="6" type="ORF">BBK82_20950</name>
</gene>
<feature type="signal peptide" evidence="4">
    <location>
        <begin position="1"/>
        <end position="22"/>
    </location>
</feature>
<evidence type="ECO:0000256" key="1">
    <source>
        <dbReference type="ARBA" id="ARBA00010088"/>
    </source>
</evidence>
<evidence type="ECO:0000313" key="6">
    <source>
        <dbReference type="EMBL" id="ANZ38163.1"/>
    </source>
</evidence>
<feature type="chain" id="PRO_5008538211" evidence="4">
    <location>
        <begin position="23"/>
        <end position="490"/>
    </location>
</feature>